<dbReference type="AlphaFoldDB" id="A0A1E7W4R7"/>
<accession>A0A1E7W4R7</accession>
<keyword evidence="2" id="KW-1185">Reference proteome</keyword>
<dbReference type="RefSeq" id="WP_141749706.1">
    <property type="nucleotide sequence ID" value="NZ_LROM01000156.1"/>
</dbReference>
<dbReference type="Proteomes" id="UP000175989">
    <property type="component" value="Unassembled WGS sequence"/>
</dbReference>
<comment type="caution">
    <text evidence="1">The sequence shown here is derived from an EMBL/GenBank/DDBJ whole genome shotgun (WGS) entry which is preliminary data.</text>
</comment>
<sequence length="94" mass="10685">MGDILDDFRRSLQRNLQHYSLFTLKSTGEYHLFKAHKNFNSECMAERESECGQVLLADTEIASFACEEEESARLKMARIGRKVCGNCVATLYAS</sequence>
<evidence type="ECO:0000313" key="1">
    <source>
        <dbReference type="EMBL" id="OEZ90741.1"/>
    </source>
</evidence>
<organism evidence="1 2">
    <name type="scientific">Duganella phyllosphaerae</name>
    <dbReference type="NCBI Taxonomy" id="762836"/>
    <lineage>
        <taxon>Bacteria</taxon>
        <taxon>Pseudomonadati</taxon>
        <taxon>Pseudomonadota</taxon>
        <taxon>Betaproteobacteria</taxon>
        <taxon>Burkholderiales</taxon>
        <taxon>Oxalobacteraceae</taxon>
        <taxon>Telluria group</taxon>
        <taxon>Duganella</taxon>
    </lineage>
</organism>
<dbReference type="EMBL" id="LROM01000156">
    <property type="protein sequence ID" value="OEZ90741.1"/>
    <property type="molecule type" value="Genomic_DNA"/>
</dbReference>
<dbReference type="OrthoDB" id="7067935at2"/>
<evidence type="ECO:0000313" key="2">
    <source>
        <dbReference type="Proteomes" id="UP000175989"/>
    </source>
</evidence>
<reference evidence="2" key="1">
    <citation type="journal article" date="2016" name="Front. Microbiol.">
        <title>Molecular Keys to the Janthinobacterium and Duganella spp. Interaction with the Plant Pathogen Fusarium graminearum.</title>
        <authorList>
            <person name="Haack F.S."/>
            <person name="Poehlein A."/>
            <person name="Kroger C."/>
            <person name="Voigt C.A."/>
            <person name="Piepenbring M."/>
            <person name="Bode H.B."/>
            <person name="Daniel R."/>
            <person name="Schafer W."/>
            <person name="Streit W.R."/>
        </authorList>
    </citation>
    <scope>NUCLEOTIDE SEQUENCE [LARGE SCALE GENOMIC DNA]</scope>
    <source>
        <strain evidence="2">T54</strain>
    </source>
</reference>
<gene>
    <name evidence="1" type="ORF">DUPY_53480</name>
</gene>
<protein>
    <submittedName>
        <fullName evidence="1">Uncharacterized protein</fullName>
    </submittedName>
</protein>
<name>A0A1E7W4R7_9BURK</name>
<proteinExistence type="predicted"/>